<dbReference type="Gene3D" id="1.20.1050.60">
    <property type="entry name" value="alpha-1,2-mannosidase"/>
    <property type="match status" value="1"/>
</dbReference>
<dbReference type="FunFam" id="3.30.2080.10:FF:000001">
    <property type="entry name" value="Alpha-1,2-mannosidase subfamily"/>
    <property type="match status" value="1"/>
</dbReference>
<dbReference type="Gene3D" id="1.20.1610.10">
    <property type="entry name" value="alpha-1,2-mannosidases domains"/>
    <property type="match status" value="1"/>
</dbReference>
<dbReference type="Pfam" id="PF07971">
    <property type="entry name" value="Glyco_hydro_92"/>
    <property type="match status" value="1"/>
</dbReference>
<evidence type="ECO:0000313" key="4">
    <source>
        <dbReference type="EMBL" id="MBB6032583.1"/>
    </source>
</evidence>
<name>A0A841FC58_9ACTN</name>
<dbReference type="GO" id="GO:0000224">
    <property type="term" value="F:peptide-N4-(N-acetyl-beta-glucosaminyl)asparagine amidase activity"/>
    <property type="evidence" value="ECO:0007669"/>
    <property type="project" value="TreeGrafter"/>
</dbReference>
<accession>A0A841FC58</accession>
<dbReference type="Pfam" id="PF00754">
    <property type="entry name" value="F5_F8_type_C"/>
    <property type="match status" value="1"/>
</dbReference>
<proteinExistence type="predicted"/>
<sequence>MRLNRKVHRSQWTVAAACLTLIASTLIPTQASAAEPGADFATSFEEGQPLPDWSDTVETTPSGERLTKGVDGANCSHAGACGIPGNVMGTVVAVTASGENAPDEVKENLADGDVGSKWLVFQSTGWVAFQLAEPVAVVHYALSSANDAEERDPVDWTLQGSADGLTWTDLDRRTGEDFPERFETKEYRFENTTAYAHYRLDVTRNGAGSIVQLSEVQLSDGDTTPPPVTDMKSFTTSGPPSSPTAKGRVGYTGMRSLQFSGRHLVEGRAYSYNKILDVDILVTPTTELSYLMFVGHTPGDLRDPGTYAAVDLAFDDGTYLSRLGAVDQHGVKLDPRSQGESKTLYTGQWNRKAANIGAAAAGKRITRILVAYDNPSGPPTWFRNFVDDIAIVAAPPADARVLPSDYVLTTRGTQSSGGFSRGNNFPATAVPHGFNFYTPVTNAGTTSWLYEYHRANNAANRPSLQALSISHEPSPWMGDRQTFQVMPSIAEGTPDPSRTARALPFGHENEVARAHYYGVGFDNGLRAEIAPSDHSALFRFTFPGDDAALIFDNVNDNGGLTLDTETGTVSGFSDVRSGLSTGATRLFVYAEFDREVTGGERLPGSGRPNVTGFLRFDAGDDKTVTMRIATSLISLDQAKANLAMEIGDASFDTVRDAAQAAWNAKLGIIEVEGATPDQLTTLYSNLYRLFLYPNIGHENTGTPERPVIRYASPFSPKAGPDTPTHTGAAIVDGPMYVNNGFWDTYRTTWPAYTLLTPGRTAEMIDGFVQQYKDGGWISRWSSPGYANLMTGTSSDVAFADSYLKGVTDFDVEAAYDAAVKNATVAPPSAGVGRKGLDTSIFLGYTSTDTGEGMSWALEGYLNDYGIANMSKALYEADRHGPRAEEYKTNHEYFINRAQNYVNMFDPSIDFFQGRDAEGEWRVPAGEFNPAEWGHDYTETNAWNMAFTVPQDGRGLANLYGGTDALGSKLDAFFGTPETADPANAGSYGGIIHEMTEARDVRMGMYGHSNQPAHHIAYMYDFARQPWKTQALVREATSRLYLGSEIGQGYAGDEDNGEMSAWWIFSALGFYPLQMGSDTYAVGSPMFTKATIHLENGRDLVINAPKNTAKNVYVQGLRVNGQRYDKTFLPHDLLASGGRLDFDMGPRPSKWGTGRDAAPPSITKDGEVPTPLRDVAEGASSATPELFDDDSGTEVTVDGATMTVDCELAARERAGMYTLTSGASPGDPSSWRVLASKDGRKWTEVDRRSGEVFAWRNQTRAFTVEDPGKYRFYRIEITGNSGEATTSLAEVEFLGG</sequence>
<dbReference type="Proteomes" id="UP000548476">
    <property type="component" value="Unassembled WGS sequence"/>
</dbReference>
<dbReference type="Gene3D" id="2.70.98.10">
    <property type="match status" value="1"/>
</dbReference>
<dbReference type="FunFam" id="1.20.1050.60:FF:000001">
    <property type="entry name" value="Putative alpha-1,2-mannosidase"/>
    <property type="match status" value="1"/>
</dbReference>
<keyword evidence="2" id="KW-0732">Signal</keyword>
<dbReference type="SUPFAM" id="SSF49785">
    <property type="entry name" value="Galactose-binding domain-like"/>
    <property type="match status" value="2"/>
</dbReference>
<dbReference type="InterPro" id="IPR041371">
    <property type="entry name" value="GH92_N"/>
</dbReference>
<dbReference type="SUPFAM" id="SSF48208">
    <property type="entry name" value="Six-hairpin glycosidases"/>
    <property type="match status" value="1"/>
</dbReference>
<dbReference type="InterPro" id="IPR008979">
    <property type="entry name" value="Galactose-bd-like_sf"/>
</dbReference>
<feature type="signal peptide" evidence="2">
    <location>
        <begin position="1"/>
        <end position="33"/>
    </location>
</feature>
<dbReference type="GO" id="GO:0005829">
    <property type="term" value="C:cytosol"/>
    <property type="evidence" value="ECO:0007669"/>
    <property type="project" value="TreeGrafter"/>
</dbReference>
<gene>
    <name evidence="4" type="ORF">HNR73_000425</name>
</gene>
<dbReference type="InterPro" id="IPR014718">
    <property type="entry name" value="GH-type_carb-bd"/>
</dbReference>
<dbReference type="Gene3D" id="3.30.2080.10">
    <property type="entry name" value="GH92 mannosidase domain"/>
    <property type="match status" value="1"/>
</dbReference>
<dbReference type="GO" id="GO:0005975">
    <property type="term" value="P:carbohydrate metabolic process"/>
    <property type="evidence" value="ECO:0007669"/>
    <property type="project" value="InterPro"/>
</dbReference>
<reference evidence="4 5" key="1">
    <citation type="submission" date="2020-08" db="EMBL/GenBank/DDBJ databases">
        <title>Genomic Encyclopedia of Type Strains, Phase IV (KMG-IV): sequencing the most valuable type-strain genomes for metagenomic binning, comparative biology and taxonomic classification.</title>
        <authorList>
            <person name="Goeker M."/>
        </authorList>
    </citation>
    <scope>NUCLEOTIDE SEQUENCE [LARGE SCALE GENOMIC DNA]</scope>
    <source>
        <strain evidence="4 5">YIM 65646</strain>
    </source>
</reference>
<feature type="region of interest" description="Disordered" evidence="1">
    <location>
        <begin position="1144"/>
        <end position="1191"/>
    </location>
</feature>
<dbReference type="NCBIfam" id="TIGR01180">
    <property type="entry name" value="aman2_put"/>
    <property type="match status" value="1"/>
</dbReference>
<dbReference type="EMBL" id="JACHGT010000001">
    <property type="protein sequence ID" value="MBB6032583.1"/>
    <property type="molecule type" value="Genomic_DNA"/>
</dbReference>
<dbReference type="InterPro" id="IPR005887">
    <property type="entry name" value="GH92_a_mannosidase_put"/>
</dbReference>
<dbReference type="RefSeq" id="WP_184785473.1">
    <property type="nucleotide sequence ID" value="NZ_BONT01000039.1"/>
</dbReference>
<dbReference type="InterPro" id="IPR012939">
    <property type="entry name" value="Glyco_hydro_92"/>
</dbReference>
<dbReference type="GO" id="GO:0006516">
    <property type="term" value="P:glycoprotein catabolic process"/>
    <property type="evidence" value="ECO:0007669"/>
    <property type="project" value="TreeGrafter"/>
</dbReference>
<evidence type="ECO:0000313" key="5">
    <source>
        <dbReference type="Proteomes" id="UP000548476"/>
    </source>
</evidence>
<dbReference type="InterPro" id="IPR008928">
    <property type="entry name" value="6-hairpin_glycosidase_sf"/>
</dbReference>
<dbReference type="PANTHER" id="PTHR12143:SF43">
    <property type="entry name" value="PUTATIVE-RELATED"/>
    <property type="match status" value="1"/>
</dbReference>
<organism evidence="4 5">
    <name type="scientific">Phytomonospora endophytica</name>
    <dbReference type="NCBI Taxonomy" id="714109"/>
    <lineage>
        <taxon>Bacteria</taxon>
        <taxon>Bacillati</taxon>
        <taxon>Actinomycetota</taxon>
        <taxon>Actinomycetes</taxon>
        <taxon>Micromonosporales</taxon>
        <taxon>Micromonosporaceae</taxon>
        <taxon>Phytomonospora</taxon>
    </lineage>
</organism>
<dbReference type="Pfam" id="PF17678">
    <property type="entry name" value="Glyco_hydro_92N"/>
    <property type="match status" value="1"/>
</dbReference>
<dbReference type="InterPro" id="IPR000421">
    <property type="entry name" value="FA58C"/>
</dbReference>
<evidence type="ECO:0000256" key="1">
    <source>
        <dbReference type="SAM" id="MobiDB-lite"/>
    </source>
</evidence>
<dbReference type="PANTHER" id="PTHR12143">
    <property type="entry name" value="PEPTIDE N-GLYCANASE PNGASE -RELATED"/>
    <property type="match status" value="1"/>
</dbReference>
<keyword evidence="5" id="KW-1185">Reference proteome</keyword>
<evidence type="ECO:0000259" key="3">
    <source>
        <dbReference type="PROSITE" id="PS50022"/>
    </source>
</evidence>
<feature type="domain" description="F5/8 type C" evidence="3">
    <location>
        <begin position="75"/>
        <end position="219"/>
    </location>
</feature>
<evidence type="ECO:0000256" key="2">
    <source>
        <dbReference type="SAM" id="SignalP"/>
    </source>
</evidence>
<dbReference type="InterPro" id="IPR050883">
    <property type="entry name" value="PNGase"/>
</dbReference>
<feature type="region of interest" description="Disordered" evidence="1">
    <location>
        <begin position="218"/>
        <end position="246"/>
    </location>
</feature>
<dbReference type="Gene3D" id="2.60.120.260">
    <property type="entry name" value="Galactose-binding domain-like"/>
    <property type="match status" value="2"/>
</dbReference>
<dbReference type="GO" id="GO:0030246">
    <property type="term" value="F:carbohydrate binding"/>
    <property type="evidence" value="ECO:0007669"/>
    <property type="project" value="InterPro"/>
</dbReference>
<dbReference type="PROSITE" id="PS50022">
    <property type="entry name" value="FA58C_3"/>
    <property type="match status" value="1"/>
</dbReference>
<protein>
    <submittedName>
        <fullName evidence="4">Putative alpha-1,2-mannosidase</fullName>
    </submittedName>
</protein>
<feature type="chain" id="PRO_5033049043" evidence="2">
    <location>
        <begin position="34"/>
        <end position="1295"/>
    </location>
</feature>
<comment type="caution">
    <text evidence="4">The sequence shown here is derived from an EMBL/GenBank/DDBJ whole genome shotgun (WGS) entry which is preliminary data.</text>
</comment>